<dbReference type="Pfam" id="PF03081">
    <property type="entry name" value="Exo70_C"/>
    <property type="match status" value="1"/>
</dbReference>
<dbReference type="OrthoDB" id="1922221at2759"/>
<accession>A0A9D5CGB7</accession>
<keyword evidence="4" id="KW-0653">Protein transport</keyword>
<feature type="domain" description="Exocyst complex subunit Exo70 C-terminal" evidence="5">
    <location>
        <begin position="266"/>
        <end position="625"/>
    </location>
</feature>
<dbReference type="AlphaFoldDB" id="A0A9D5CGB7"/>
<organism evidence="6 7">
    <name type="scientific">Dioscorea zingiberensis</name>
    <dbReference type="NCBI Taxonomy" id="325984"/>
    <lineage>
        <taxon>Eukaryota</taxon>
        <taxon>Viridiplantae</taxon>
        <taxon>Streptophyta</taxon>
        <taxon>Embryophyta</taxon>
        <taxon>Tracheophyta</taxon>
        <taxon>Spermatophyta</taxon>
        <taxon>Magnoliopsida</taxon>
        <taxon>Liliopsida</taxon>
        <taxon>Dioscoreales</taxon>
        <taxon>Dioscoreaceae</taxon>
        <taxon>Dioscorea</taxon>
    </lineage>
</organism>
<evidence type="ECO:0000313" key="6">
    <source>
        <dbReference type="EMBL" id="KAJ0972746.1"/>
    </source>
</evidence>
<evidence type="ECO:0000259" key="5">
    <source>
        <dbReference type="Pfam" id="PF03081"/>
    </source>
</evidence>
<evidence type="ECO:0000313" key="7">
    <source>
        <dbReference type="Proteomes" id="UP001085076"/>
    </source>
</evidence>
<keyword evidence="3 4" id="KW-0268">Exocytosis</keyword>
<dbReference type="Proteomes" id="UP001085076">
    <property type="component" value="Miscellaneous, Linkage group lg05"/>
</dbReference>
<dbReference type="SUPFAM" id="SSF74788">
    <property type="entry name" value="Cullin repeat-like"/>
    <property type="match status" value="1"/>
</dbReference>
<dbReference type="InterPro" id="IPR016159">
    <property type="entry name" value="Cullin_repeat-like_dom_sf"/>
</dbReference>
<dbReference type="Gene3D" id="1.20.1280.170">
    <property type="entry name" value="Exocyst complex component Exo70"/>
    <property type="match status" value="1"/>
</dbReference>
<dbReference type="InterPro" id="IPR046364">
    <property type="entry name" value="Exo70_C"/>
</dbReference>
<dbReference type="GO" id="GO:0005546">
    <property type="term" value="F:phosphatidylinositol-4,5-bisphosphate binding"/>
    <property type="evidence" value="ECO:0007669"/>
    <property type="project" value="InterPro"/>
</dbReference>
<comment type="function">
    <text evidence="4">Component of the exocyst complex.</text>
</comment>
<dbReference type="GO" id="GO:0015031">
    <property type="term" value="P:protein transport"/>
    <property type="evidence" value="ECO:0007669"/>
    <property type="project" value="UniProtKB-KW"/>
</dbReference>
<name>A0A9D5CGB7_9LILI</name>
<gene>
    <name evidence="6" type="ORF">J5N97_020705</name>
</gene>
<dbReference type="PANTHER" id="PTHR12542:SF41">
    <property type="entry name" value="EXOCYST COMPLEX COMPONENT 7"/>
    <property type="match status" value="1"/>
</dbReference>
<evidence type="ECO:0000256" key="2">
    <source>
        <dbReference type="ARBA" id="ARBA00022448"/>
    </source>
</evidence>
<dbReference type="EMBL" id="JAGGNH010000005">
    <property type="protein sequence ID" value="KAJ0972746.1"/>
    <property type="molecule type" value="Genomic_DNA"/>
</dbReference>
<evidence type="ECO:0000256" key="1">
    <source>
        <dbReference type="ARBA" id="ARBA00006756"/>
    </source>
</evidence>
<evidence type="ECO:0000256" key="4">
    <source>
        <dbReference type="RuleBase" id="RU365026"/>
    </source>
</evidence>
<protein>
    <recommendedName>
        <fullName evidence="4">Exocyst subunit Exo70 family protein</fullName>
    </recommendedName>
</protein>
<dbReference type="Pfam" id="PF20669">
    <property type="entry name" value="Exo70_N"/>
    <property type="match status" value="1"/>
</dbReference>
<dbReference type="GO" id="GO:0000145">
    <property type="term" value="C:exocyst"/>
    <property type="evidence" value="ECO:0007669"/>
    <property type="project" value="InterPro"/>
</dbReference>
<reference evidence="6" key="1">
    <citation type="submission" date="2021-03" db="EMBL/GenBank/DDBJ databases">
        <authorList>
            <person name="Li Z."/>
            <person name="Yang C."/>
        </authorList>
    </citation>
    <scope>NUCLEOTIDE SEQUENCE</scope>
    <source>
        <strain evidence="6">Dzin_1.0</strain>
        <tissue evidence="6">Leaf</tissue>
    </source>
</reference>
<dbReference type="PANTHER" id="PTHR12542">
    <property type="entry name" value="EXOCYST COMPLEX PROTEIN EXO70"/>
    <property type="match status" value="1"/>
</dbReference>
<comment type="similarity">
    <text evidence="1 4">Belongs to the EXO70 family.</text>
</comment>
<comment type="caution">
    <text evidence="6">The sequence shown here is derived from an EMBL/GenBank/DDBJ whole genome shotgun (WGS) entry which is preliminary data.</text>
</comment>
<dbReference type="InterPro" id="IPR004140">
    <property type="entry name" value="Exo70"/>
</dbReference>
<keyword evidence="7" id="KW-1185">Reference proteome</keyword>
<evidence type="ECO:0000256" key="3">
    <source>
        <dbReference type="ARBA" id="ARBA00022483"/>
    </source>
</evidence>
<sequence length="637" mass="73008">MGDPPAMEPLAMAANNLRTSLLKSQAITNSMVYTLSSFDNHLSALEASIRPTQVHTDGLRRAERNIDRTLNLIDGILRRFDLFHQVEVQIQKGPHENLKNYFEAIGQLRRIKGFLSSNNGFKSTNDVVIRTNNALDIAIMKMEEEFKELLTSYSKPLEPEDLYNCLPNFLKSSSGPLDEENINGTKNLVNAAYTLPTLIPPQILPQLHDLTEQLAQAERQQQCLKIYRAARSSALEGSLKNLGVEKLGEDDLQKMEWEVLQGNIVNWIQYMRIAVKLLFVAESKLCDQIFDDIDYNNDQCFAEVISNSMARFLNFGEAVSKSERSPEKLFVLLDMCEIMWELQVEIETIFGGQACSKIRESALRLKKCLAQAACETFNTLEPAIVKDTTNRTPCDGKVHPLTSYVMNYVKFLYSYKSTFEQLPQHSESESKENFQLGPVTMRITKALEYNLDMKAKQYDDQALGFLFKMNNMHYMVKSVSGLNTDDFSFHDWIHRHRRRVQQNASQYKKAAWAKILKTLSKQDLATSSGDNKAEGSGEHQVIVSKAIVKRRFILFNMYFEDLHQEQSQWCVSDSELREYLKLSISEVLLTAYQSFLTYIGSQLKPKDLDKYMKYKPEDIENKLADFFQGKEPVGDEH</sequence>
<proteinExistence type="inferred from homology"/>
<reference evidence="6" key="2">
    <citation type="journal article" date="2022" name="Hortic Res">
        <title>The genome of Dioscorea zingiberensis sheds light on the biosynthesis, origin and evolution of the medicinally important diosgenin saponins.</title>
        <authorList>
            <person name="Li Y."/>
            <person name="Tan C."/>
            <person name="Li Z."/>
            <person name="Guo J."/>
            <person name="Li S."/>
            <person name="Chen X."/>
            <person name="Wang C."/>
            <person name="Dai X."/>
            <person name="Yang H."/>
            <person name="Song W."/>
            <person name="Hou L."/>
            <person name="Xu J."/>
            <person name="Tong Z."/>
            <person name="Xu A."/>
            <person name="Yuan X."/>
            <person name="Wang W."/>
            <person name="Yang Q."/>
            <person name="Chen L."/>
            <person name="Sun Z."/>
            <person name="Wang K."/>
            <person name="Pan B."/>
            <person name="Chen J."/>
            <person name="Bao Y."/>
            <person name="Liu F."/>
            <person name="Qi X."/>
            <person name="Gang D.R."/>
            <person name="Wen J."/>
            <person name="Li J."/>
        </authorList>
    </citation>
    <scope>NUCLEOTIDE SEQUENCE</scope>
    <source>
        <strain evidence="6">Dzin_1.0</strain>
    </source>
</reference>
<dbReference type="GO" id="GO:0006887">
    <property type="term" value="P:exocytosis"/>
    <property type="evidence" value="ECO:0007669"/>
    <property type="project" value="UniProtKB-KW"/>
</dbReference>
<keyword evidence="2 4" id="KW-0813">Transport</keyword>